<accession>A0A448UA57</accession>
<dbReference type="EMBL" id="LR134516">
    <property type="protein sequence ID" value="VEJ20762.1"/>
    <property type="molecule type" value="Genomic_DNA"/>
</dbReference>
<evidence type="ECO:0000313" key="2">
    <source>
        <dbReference type="Proteomes" id="UP000268229"/>
    </source>
</evidence>
<reference evidence="1 2" key="1">
    <citation type="submission" date="2018-12" db="EMBL/GenBank/DDBJ databases">
        <authorList>
            <consortium name="Pathogen Informatics"/>
        </authorList>
    </citation>
    <scope>NUCLEOTIDE SEQUENCE [LARGE SCALE GENOMIC DNA]</scope>
    <source>
        <strain evidence="1 2">NCTC12227</strain>
    </source>
</reference>
<evidence type="ECO:0000313" key="1">
    <source>
        <dbReference type="EMBL" id="VEJ20762.1"/>
    </source>
</evidence>
<gene>
    <name evidence="1" type="ORF">NCTC12227_00475</name>
</gene>
<dbReference type="KEGG" id="nani:NCTC12227_00475"/>
<protein>
    <submittedName>
        <fullName evidence="1">Uncharacterized protein</fullName>
    </submittedName>
</protein>
<dbReference type="Proteomes" id="UP000268229">
    <property type="component" value="Chromosome"/>
</dbReference>
<keyword evidence="2" id="KW-1185">Reference proteome</keyword>
<dbReference type="AlphaFoldDB" id="A0A448UA57"/>
<proteinExistence type="predicted"/>
<name>A0A448UA57_9NEIS</name>
<sequence length="33" mass="3821">MAFVKCNNGRQLLAALNIHFVVKLKKKNRSHKL</sequence>
<organism evidence="1 2">
    <name type="scientific">Neisseria animaloris</name>
    <dbReference type="NCBI Taxonomy" id="326522"/>
    <lineage>
        <taxon>Bacteria</taxon>
        <taxon>Pseudomonadati</taxon>
        <taxon>Pseudomonadota</taxon>
        <taxon>Betaproteobacteria</taxon>
        <taxon>Neisseriales</taxon>
        <taxon>Neisseriaceae</taxon>
        <taxon>Neisseria</taxon>
    </lineage>
</organism>